<evidence type="ECO:0000256" key="2">
    <source>
        <dbReference type="ARBA" id="ARBA00023002"/>
    </source>
</evidence>
<dbReference type="Proteomes" id="UP000606044">
    <property type="component" value="Unassembled WGS sequence"/>
</dbReference>
<reference evidence="5" key="2">
    <citation type="submission" date="2020-09" db="EMBL/GenBank/DDBJ databases">
        <authorList>
            <person name="Sun Q."/>
            <person name="Sedlacek I."/>
        </authorList>
    </citation>
    <scope>NUCLEOTIDE SEQUENCE</scope>
    <source>
        <strain evidence="5">CCM 7897</strain>
    </source>
</reference>
<evidence type="ECO:0000259" key="4">
    <source>
        <dbReference type="SMART" id="SM00822"/>
    </source>
</evidence>
<evidence type="ECO:0000313" key="6">
    <source>
        <dbReference type="Proteomes" id="UP000606044"/>
    </source>
</evidence>
<keyword evidence="3" id="KW-0520">NAD</keyword>
<comment type="similarity">
    <text evidence="1">Belongs to the short-chain dehydrogenases/reductases (SDR) family.</text>
</comment>
<dbReference type="FunFam" id="3.40.50.720:FF:000084">
    <property type="entry name" value="Short-chain dehydrogenase reductase"/>
    <property type="match status" value="1"/>
</dbReference>
<comment type="caution">
    <text evidence="5">The sequence shown here is derived from an EMBL/GenBank/DDBJ whole genome shotgun (WGS) entry which is preliminary data.</text>
</comment>
<evidence type="ECO:0000313" key="5">
    <source>
        <dbReference type="EMBL" id="GGF62822.1"/>
    </source>
</evidence>
<dbReference type="PRINTS" id="PR00080">
    <property type="entry name" value="SDRFAMILY"/>
</dbReference>
<dbReference type="EMBL" id="BMCT01000002">
    <property type="protein sequence ID" value="GGF62822.1"/>
    <property type="molecule type" value="Genomic_DNA"/>
</dbReference>
<dbReference type="GO" id="GO:0016491">
    <property type="term" value="F:oxidoreductase activity"/>
    <property type="evidence" value="ECO:0007669"/>
    <property type="project" value="UniProtKB-KW"/>
</dbReference>
<reference evidence="5" key="1">
    <citation type="journal article" date="2014" name="Int. J. Syst. Evol. Microbiol.">
        <title>Complete genome sequence of Corynebacterium casei LMG S-19264T (=DSM 44701T), isolated from a smear-ripened cheese.</title>
        <authorList>
            <consortium name="US DOE Joint Genome Institute (JGI-PGF)"/>
            <person name="Walter F."/>
            <person name="Albersmeier A."/>
            <person name="Kalinowski J."/>
            <person name="Ruckert C."/>
        </authorList>
    </citation>
    <scope>NUCLEOTIDE SEQUENCE</scope>
    <source>
        <strain evidence="5">CCM 7897</strain>
    </source>
</reference>
<dbReference type="PANTHER" id="PTHR24321">
    <property type="entry name" value="DEHYDROGENASES, SHORT CHAIN"/>
    <property type="match status" value="1"/>
</dbReference>
<dbReference type="InterPro" id="IPR002347">
    <property type="entry name" value="SDR_fam"/>
</dbReference>
<dbReference type="SUPFAM" id="SSF51735">
    <property type="entry name" value="NAD(P)-binding Rossmann-fold domains"/>
    <property type="match status" value="1"/>
</dbReference>
<dbReference type="NCBIfam" id="NF005559">
    <property type="entry name" value="PRK07231.1"/>
    <property type="match status" value="1"/>
</dbReference>
<evidence type="ECO:0000256" key="3">
    <source>
        <dbReference type="ARBA" id="ARBA00023027"/>
    </source>
</evidence>
<name>A0A917FCR1_9HYPH</name>
<dbReference type="Gene3D" id="3.40.50.720">
    <property type="entry name" value="NAD(P)-binding Rossmann-like Domain"/>
    <property type="match status" value="1"/>
</dbReference>
<dbReference type="InterPro" id="IPR057326">
    <property type="entry name" value="KR_dom"/>
</dbReference>
<keyword evidence="6" id="KW-1185">Reference proteome</keyword>
<dbReference type="RefSeq" id="WP_188578558.1">
    <property type="nucleotide sequence ID" value="NZ_BMCT01000002.1"/>
</dbReference>
<dbReference type="InterPro" id="IPR020904">
    <property type="entry name" value="Sc_DH/Rdtase_CS"/>
</dbReference>
<dbReference type="SMART" id="SM00822">
    <property type="entry name" value="PKS_KR"/>
    <property type="match status" value="1"/>
</dbReference>
<dbReference type="CDD" id="cd05233">
    <property type="entry name" value="SDR_c"/>
    <property type="match status" value="1"/>
</dbReference>
<organism evidence="5 6">
    <name type="scientific">Azorhizobium oxalatiphilum</name>
    <dbReference type="NCBI Taxonomy" id="980631"/>
    <lineage>
        <taxon>Bacteria</taxon>
        <taxon>Pseudomonadati</taxon>
        <taxon>Pseudomonadota</taxon>
        <taxon>Alphaproteobacteria</taxon>
        <taxon>Hyphomicrobiales</taxon>
        <taxon>Xanthobacteraceae</taxon>
        <taxon>Azorhizobium</taxon>
    </lineage>
</organism>
<dbReference type="PROSITE" id="PS00061">
    <property type="entry name" value="ADH_SHORT"/>
    <property type="match status" value="1"/>
</dbReference>
<feature type="domain" description="Ketoreductase" evidence="4">
    <location>
        <begin position="6"/>
        <end position="193"/>
    </location>
</feature>
<dbReference type="Pfam" id="PF13561">
    <property type="entry name" value="adh_short_C2"/>
    <property type="match status" value="1"/>
</dbReference>
<sequence length="253" mass="25488">MKLESRIAVITGAGSGIGRATALLFAQEGASVALVDRDAAALAATNEAVTAAGGHALSLPGDVGDLASVEASAATVVETFGGIDMLVAAAGMSVGGTVLTTKPEDWDAVFRANVGGTWLWARAAIPAMRTRGGGAIVTFSSQLALAGGRGNSAYVAAKGAILSLTRTMALDFAADNIRVNAIAPGAVETPMLARGFGRQVDPDAAREASRQRHALRRFGTADEIAQAALYLASDASSFITGTTLAVDGGWLAS</sequence>
<proteinExistence type="inferred from homology"/>
<protein>
    <submittedName>
        <fullName evidence="5">Short-chain dehydrogenase</fullName>
    </submittedName>
</protein>
<dbReference type="InterPro" id="IPR036291">
    <property type="entry name" value="NAD(P)-bd_dom_sf"/>
</dbReference>
<keyword evidence="2" id="KW-0560">Oxidoreductase</keyword>
<dbReference type="NCBIfam" id="NF004791">
    <property type="entry name" value="PRK06138.1"/>
    <property type="match status" value="1"/>
</dbReference>
<dbReference type="PRINTS" id="PR00081">
    <property type="entry name" value="GDHRDH"/>
</dbReference>
<gene>
    <name evidence="5" type="ORF">GCM10007301_23190</name>
</gene>
<evidence type="ECO:0000256" key="1">
    <source>
        <dbReference type="ARBA" id="ARBA00006484"/>
    </source>
</evidence>
<dbReference type="PANTHER" id="PTHR24321:SF8">
    <property type="entry name" value="ESTRADIOL 17-BETA-DEHYDROGENASE 8-RELATED"/>
    <property type="match status" value="1"/>
</dbReference>
<dbReference type="AlphaFoldDB" id="A0A917FCR1"/>
<accession>A0A917FCR1</accession>